<accession>A0ABW9A9F6</accession>
<dbReference type="InterPro" id="IPR005467">
    <property type="entry name" value="His_kinase_dom"/>
</dbReference>
<gene>
    <name evidence="14" type="ORF">PQR62_08860</name>
</gene>
<keyword evidence="8 11" id="KW-1133">Transmembrane helix</keyword>
<sequence>MPGAATPRKKRRAAIATQPEERIQRSLFGEILDWMLAPLLLLWPMSIAITYLIAQSIANQPFDRALEDSVTVLAQQVSELNGKVVARLPVSARDLLRADDVDNIYYKISGPRGEFVEGDNDMSLPPPDDDKQNIGTVQFRNDILHGSDVRIAYVQVDLRRTQAQRMAAPNTPKLATVQVGETLEKRAQLANEIIKGVILPQFIILPVALALVWFALSRGLSPLSELQQRIRARRPDDLSPIDSRQVPEEISPLVRSLNDMLTRLSQTIVIQKRFIADAAHQMKTPLAGMRMQSELALRQSDPVDVRRSLEQLAKSSESATRLVNQLLSLARAENQLPQISSFVPIELSELARNVVQDWVQMSFTQRIDLGFEQPGHPIMISGNPLMLREMLSNLLDNALHYTPPEGSVTVRARSDEAAGLAILEVEDTGPGIAVSERQHVFERFYRILGTPSSGSGLGLAIVREIAQQHHAEVELSHNPHCEDPKHPGCLFRVTLQLTARTNFIDDIG</sequence>
<dbReference type="SMART" id="SM00388">
    <property type="entry name" value="HisKA"/>
    <property type="match status" value="1"/>
</dbReference>
<evidence type="ECO:0000256" key="5">
    <source>
        <dbReference type="ARBA" id="ARBA00022679"/>
    </source>
</evidence>
<feature type="domain" description="HAMP" evidence="13">
    <location>
        <begin position="217"/>
        <end position="269"/>
    </location>
</feature>
<dbReference type="PROSITE" id="PS50885">
    <property type="entry name" value="HAMP"/>
    <property type="match status" value="1"/>
</dbReference>
<keyword evidence="10 11" id="KW-0472">Membrane</keyword>
<feature type="transmembrane region" description="Helical" evidence="11">
    <location>
        <begin position="34"/>
        <end position="54"/>
    </location>
</feature>
<evidence type="ECO:0000256" key="1">
    <source>
        <dbReference type="ARBA" id="ARBA00000085"/>
    </source>
</evidence>
<proteinExistence type="predicted"/>
<keyword evidence="6 11" id="KW-0812">Transmembrane</keyword>
<dbReference type="EMBL" id="JAQQFM010000004">
    <property type="protein sequence ID" value="MFL9924373.1"/>
    <property type="molecule type" value="Genomic_DNA"/>
</dbReference>
<dbReference type="SMART" id="SM00304">
    <property type="entry name" value="HAMP"/>
    <property type="match status" value="1"/>
</dbReference>
<dbReference type="Pfam" id="PF00512">
    <property type="entry name" value="HisKA"/>
    <property type="match status" value="1"/>
</dbReference>
<evidence type="ECO:0000259" key="12">
    <source>
        <dbReference type="PROSITE" id="PS50109"/>
    </source>
</evidence>
<dbReference type="PROSITE" id="PS50109">
    <property type="entry name" value="HIS_KIN"/>
    <property type="match status" value="1"/>
</dbReference>
<dbReference type="InterPro" id="IPR004358">
    <property type="entry name" value="Sig_transdc_His_kin-like_C"/>
</dbReference>
<dbReference type="SUPFAM" id="SSF47384">
    <property type="entry name" value="Homodimeric domain of signal transducing histidine kinase"/>
    <property type="match status" value="1"/>
</dbReference>
<dbReference type="Pfam" id="PF08521">
    <property type="entry name" value="2CSK_N"/>
    <property type="match status" value="1"/>
</dbReference>
<dbReference type="InterPro" id="IPR036097">
    <property type="entry name" value="HisK_dim/P_sf"/>
</dbReference>
<dbReference type="SMART" id="SM00387">
    <property type="entry name" value="HATPase_c"/>
    <property type="match status" value="1"/>
</dbReference>
<comment type="catalytic activity">
    <reaction evidence="1">
        <text>ATP + protein L-histidine = ADP + protein N-phospho-L-histidine.</text>
        <dbReference type="EC" id="2.7.13.3"/>
    </reaction>
</comment>
<dbReference type="PANTHER" id="PTHR45436">
    <property type="entry name" value="SENSOR HISTIDINE KINASE YKOH"/>
    <property type="match status" value="1"/>
</dbReference>
<dbReference type="CDD" id="cd00082">
    <property type="entry name" value="HisKA"/>
    <property type="match status" value="1"/>
</dbReference>
<name>A0ABW9A9F6_9BURK</name>
<dbReference type="PRINTS" id="PR00344">
    <property type="entry name" value="BCTRLSENSOR"/>
</dbReference>
<feature type="domain" description="Histidine kinase" evidence="12">
    <location>
        <begin position="277"/>
        <end position="499"/>
    </location>
</feature>
<dbReference type="CDD" id="cd00075">
    <property type="entry name" value="HATPase"/>
    <property type="match status" value="1"/>
</dbReference>
<dbReference type="InterPro" id="IPR003661">
    <property type="entry name" value="HisK_dim/P_dom"/>
</dbReference>
<protein>
    <recommendedName>
        <fullName evidence="3">histidine kinase</fullName>
        <ecNumber evidence="3">2.7.13.3</ecNumber>
    </recommendedName>
</protein>
<evidence type="ECO:0000256" key="9">
    <source>
        <dbReference type="ARBA" id="ARBA00023012"/>
    </source>
</evidence>
<evidence type="ECO:0000256" key="3">
    <source>
        <dbReference type="ARBA" id="ARBA00012438"/>
    </source>
</evidence>
<keyword evidence="4" id="KW-0597">Phosphoprotein</keyword>
<dbReference type="InterPro" id="IPR013727">
    <property type="entry name" value="2CSK_N"/>
</dbReference>
<dbReference type="Gene3D" id="3.30.565.10">
    <property type="entry name" value="Histidine kinase-like ATPase, C-terminal domain"/>
    <property type="match status" value="1"/>
</dbReference>
<keyword evidence="9" id="KW-0902">Two-component regulatory system</keyword>
<evidence type="ECO:0000256" key="11">
    <source>
        <dbReference type="SAM" id="Phobius"/>
    </source>
</evidence>
<dbReference type="EC" id="2.7.13.3" evidence="3"/>
<evidence type="ECO:0000256" key="4">
    <source>
        <dbReference type="ARBA" id="ARBA00022553"/>
    </source>
</evidence>
<reference evidence="14 15" key="1">
    <citation type="journal article" date="2024" name="Chem. Sci.">
        <title>Discovery of megapolipeptins by genome mining of a Burkholderiales bacteria collection.</title>
        <authorList>
            <person name="Paulo B.S."/>
            <person name="Recchia M.J.J."/>
            <person name="Lee S."/>
            <person name="Fergusson C.H."/>
            <person name="Romanowski S.B."/>
            <person name="Hernandez A."/>
            <person name="Krull N."/>
            <person name="Liu D.Y."/>
            <person name="Cavanagh H."/>
            <person name="Bos A."/>
            <person name="Gray C.A."/>
            <person name="Murphy B.T."/>
            <person name="Linington R.G."/>
            <person name="Eustaquio A.S."/>
        </authorList>
    </citation>
    <scope>NUCLEOTIDE SEQUENCE [LARGE SCALE GENOMIC DNA]</scope>
    <source>
        <strain evidence="14 15">RL21-008-BIB-A</strain>
    </source>
</reference>
<evidence type="ECO:0000256" key="2">
    <source>
        <dbReference type="ARBA" id="ARBA00004370"/>
    </source>
</evidence>
<dbReference type="Gene3D" id="1.10.287.130">
    <property type="match status" value="1"/>
</dbReference>
<dbReference type="Pfam" id="PF02518">
    <property type="entry name" value="HATPase_c"/>
    <property type="match status" value="1"/>
</dbReference>
<evidence type="ECO:0000256" key="8">
    <source>
        <dbReference type="ARBA" id="ARBA00022989"/>
    </source>
</evidence>
<organism evidence="14 15">
    <name type="scientific">Herbaspirillum lusitanum</name>
    <dbReference type="NCBI Taxonomy" id="213312"/>
    <lineage>
        <taxon>Bacteria</taxon>
        <taxon>Pseudomonadati</taxon>
        <taxon>Pseudomonadota</taxon>
        <taxon>Betaproteobacteria</taxon>
        <taxon>Burkholderiales</taxon>
        <taxon>Oxalobacteraceae</taxon>
        <taxon>Herbaspirillum</taxon>
    </lineage>
</organism>
<evidence type="ECO:0000256" key="6">
    <source>
        <dbReference type="ARBA" id="ARBA00022692"/>
    </source>
</evidence>
<comment type="subcellular location">
    <subcellularLocation>
        <location evidence="2">Membrane</location>
    </subcellularLocation>
</comment>
<evidence type="ECO:0000313" key="15">
    <source>
        <dbReference type="Proteomes" id="UP001629246"/>
    </source>
</evidence>
<evidence type="ECO:0000256" key="10">
    <source>
        <dbReference type="ARBA" id="ARBA00023136"/>
    </source>
</evidence>
<feature type="transmembrane region" description="Helical" evidence="11">
    <location>
        <begin position="193"/>
        <end position="216"/>
    </location>
</feature>
<comment type="caution">
    <text evidence="14">The sequence shown here is derived from an EMBL/GenBank/DDBJ whole genome shotgun (WGS) entry which is preliminary data.</text>
</comment>
<keyword evidence="15" id="KW-1185">Reference proteome</keyword>
<dbReference type="PANTHER" id="PTHR45436:SF1">
    <property type="entry name" value="SENSOR PROTEIN QSEC"/>
    <property type="match status" value="1"/>
</dbReference>
<dbReference type="InterPro" id="IPR050428">
    <property type="entry name" value="TCS_sensor_his_kinase"/>
</dbReference>
<dbReference type="SUPFAM" id="SSF55874">
    <property type="entry name" value="ATPase domain of HSP90 chaperone/DNA topoisomerase II/histidine kinase"/>
    <property type="match status" value="1"/>
</dbReference>
<evidence type="ECO:0000256" key="7">
    <source>
        <dbReference type="ARBA" id="ARBA00022777"/>
    </source>
</evidence>
<evidence type="ECO:0000313" key="14">
    <source>
        <dbReference type="EMBL" id="MFL9924373.1"/>
    </source>
</evidence>
<keyword evidence="5" id="KW-0808">Transferase</keyword>
<dbReference type="InterPro" id="IPR003594">
    <property type="entry name" value="HATPase_dom"/>
</dbReference>
<dbReference type="InterPro" id="IPR036890">
    <property type="entry name" value="HATPase_C_sf"/>
</dbReference>
<dbReference type="GO" id="GO:0016301">
    <property type="term" value="F:kinase activity"/>
    <property type="evidence" value="ECO:0007669"/>
    <property type="project" value="UniProtKB-KW"/>
</dbReference>
<dbReference type="InterPro" id="IPR003660">
    <property type="entry name" value="HAMP_dom"/>
</dbReference>
<keyword evidence="7 14" id="KW-0418">Kinase</keyword>
<evidence type="ECO:0000259" key="13">
    <source>
        <dbReference type="PROSITE" id="PS50885"/>
    </source>
</evidence>
<dbReference type="Proteomes" id="UP001629246">
    <property type="component" value="Unassembled WGS sequence"/>
</dbReference>